<proteinExistence type="inferred from homology"/>
<dbReference type="Pfam" id="PF02826">
    <property type="entry name" value="2-Hacid_dh_C"/>
    <property type="match status" value="1"/>
</dbReference>
<dbReference type="InterPro" id="IPR036291">
    <property type="entry name" value="NAD(P)-bd_dom_sf"/>
</dbReference>
<evidence type="ECO:0000256" key="1">
    <source>
        <dbReference type="ARBA" id="ARBA00005854"/>
    </source>
</evidence>
<evidence type="ECO:0000256" key="2">
    <source>
        <dbReference type="ARBA" id="ARBA00023002"/>
    </source>
</evidence>
<dbReference type="RefSeq" id="WP_212020863.1">
    <property type="nucleotide sequence ID" value="NZ_JAAFYZ010000294.1"/>
</dbReference>
<dbReference type="PANTHER" id="PTHR43333">
    <property type="entry name" value="2-HACID_DH_C DOMAIN-CONTAINING PROTEIN"/>
    <property type="match status" value="1"/>
</dbReference>
<dbReference type="EMBL" id="JAAFYZ010000294">
    <property type="protein sequence ID" value="MBS2553877.1"/>
    <property type="molecule type" value="Genomic_DNA"/>
</dbReference>
<name>A0ABS5L6K4_9ACTN</name>
<accession>A0ABS5L6K4</accession>
<protein>
    <submittedName>
        <fullName evidence="7">2-hydroxyacid dehydrogenase</fullName>
    </submittedName>
</protein>
<gene>
    <name evidence="7" type="ORF">KGQ19_44195</name>
</gene>
<evidence type="ECO:0000256" key="4">
    <source>
        <dbReference type="RuleBase" id="RU003719"/>
    </source>
</evidence>
<comment type="similarity">
    <text evidence="1 4">Belongs to the D-isomer specific 2-hydroxyacid dehydrogenase family.</text>
</comment>
<dbReference type="PANTHER" id="PTHR43333:SF1">
    <property type="entry name" value="D-ISOMER SPECIFIC 2-HYDROXYACID DEHYDROGENASE NAD-BINDING DOMAIN-CONTAINING PROTEIN"/>
    <property type="match status" value="1"/>
</dbReference>
<evidence type="ECO:0000259" key="6">
    <source>
        <dbReference type="Pfam" id="PF02826"/>
    </source>
</evidence>
<keyword evidence="2 4" id="KW-0560">Oxidoreductase</keyword>
<feature type="domain" description="D-isomer specific 2-hydroxyacid dehydrogenase catalytic" evidence="5">
    <location>
        <begin position="61"/>
        <end position="314"/>
    </location>
</feature>
<evidence type="ECO:0000313" key="7">
    <source>
        <dbReference type="EMBL" id="MBS2553877.1"/>
    </source>
</evidence>
<dbReference type="SUPFAM" id="SSF51735">
    <property type="entry name" value="NAD(P)-binding Rossmann-fold domains"/>
    <property type="match status" value="1"/>
</dbReference>
<organism evidence="7 8">
    <name type="scientific">Catenulispora pinistramenti</name>
    <dbReference type="NCBI Taxonomy" id="2705254"/>
    <lineage>
        <taxon>Bacteria</taxon>
        <taxon>Bacillati</taxon>
        <taxon>Actinomycetota</taxon>
        <taxon>Actinomycetes</taxon>
        <taxon>Catenulisporales</taxon>
        <taxon>Catenulisporaceae</taxon>
        <taxon>Catenulispora</taxon>
    </lineage>
</organism>
<sequence length="317" mass="34117">MPQTTSRRVWVPFGQSAKEVPEGLVADVFTGVDVDAPGGIPDSIDEVEFFVLPYLFINAHPELMARMPRLKVAQTLTAGYENVAPYVPEGVTLCNARGLHDASTAELAVTLTLSALRGIPRYVRQAEHGDWSPTYLDGDGVVDEALADKTVLILGYGSIGSAIERRLAGFEVEVLRVARTAREGVHALTDIDTLLPQADVVITVVPATDETRGMIDAAFLARMKDGALLVNVARGVVVRTDALMAECASGRLRAAMDVTDPEPLPQDHPLWRTPNVLITPHVGGASSAFLPRALRVIEEQLGRWAAGEELTNVVRLG</sequence>
<dbReference type="Gene3D" id="3.40.50.720">
    <property type="entry name" value="NAD(P)-binding Rossmann-like Domain"/>
    <property type="match status" value="2"/>
</dbReference>
<dbReference type="InterPro" id="IPR006139">
    <property type="entry name" value="D-isomer_2_OHA_DH_cat_dom"/>
</dbReference>
<dbReference type="CDD" id="cd12166">
    <property type="entry name" value="2-Hacid_dh_7"/>
    <property type="match status" value="1"/>
</dbReference>
<reference evidence="7 8" key="1">
    <citation type="submission" date="2020-02" db="EMBL/GenBank/DDBJ databases">
        <title>Acidophilic actinobacteria isolated from forest soil.</title>
        <authorList>
            <person name="Golinska P."/>
        </authorList>
    </citation>
    <scope>NUCLEOTIDE SEQUENCE [LARGE SCALE GENOMIC DNA]</scope>
    <source>
        <strain evidence="7 8">NL8</strain>
    </source>
</reference>
<evidence type="ECO:0000313" key="8">
    <source>
        <dbReference type="Proteomes" id="UP000730482"/>
    </source>
</evidence>
<keyword evidence="3" id="KW-0520">NAD</keyword>
<dbReference type="InterPro" id="IPR006140">
    <property type="entry name" value="D-isomer_DH_NAD-bd"/>
</dbReference>
<dbReference type="SUPFAM" id="SSF52283">
    <property type="entry name" value="Formate/glycerate dehydrogenase catalytic domain-like"/>
    <property type="match status" value="1"/>
</dbReference>
<evidence type="ECO:0000256" key="3">
    <source>
        <dbReference type="ARBA" id="ARBA00023027"/>
    </source>
</evidence>
<comment type="caution">
    <text evidence="7">The sequence shown here is derived from an EMBL/GenBank/DDBJ whole genome shotgun (WGS) entry which is preliminary data.</text>
</comment>
<dbReference type="Proteomes" id="UP000730482">
    <property type="component" value="Unassembled WGS sequence"/>
</dbReference>
<dbReference type="Pfam" id="PF00389">
    <property type="entry name" value="2-Hacid_dh"/>
    <property type="match status" value="1"/>
</dbReference>
<feature type="domain" description="D-isomer specific 2-hydroxyacid dehydrogenase NAD-binding" evidence="6">
    <location>
        <begin position="110"/>
        <end position="283"/>
    </location>
</feature>
<evidence type="ECO:0000259" key="5">
    <source>
        <dbReference type="Pfam" id="PF00389"/>
    </source>
</evidence>
<keyword evidence="8" id="KW-1185">Reference proteome</keyword>